<reference evidence="1 2" key="1">
    <citation type="submission" date="2014-02" db="EMBL/GenBank/DDBJ databases">
        <title>Single nucleus genome sequencing reveals high similarity among nuclei of an endomycorrhizal fungus.</title>
        <authorList>
            <person name="Lin K."/>
            <person name="Geurts R."/>
            <person name="Zhang Z."/>
            <person name="Limpens E."/>
            <person name="Saunders D.G."/>
            <person name="Mu D."/>
            <person name="Pang E."/>
            <person name="Cao H."/>
            <person name="Cha H."/>
            <person name="Lin T."/>
            <person name="Zhou Q."/>
            <person name="Shang Y."/>
            <person name="Li Y."/>
            <person name="Ivanov S."/>
            <person name="Sharma T."/>
            <person name="Velzen R.V."/>
            <person name="Ruijter N.D."/>
            <person name="Aanen D.K."/>
            <person name="Win J."/>
            <person name="Kamoun S."/>
            <person name="Bisseling T."/>
            <person name="Huang S."/>
        </authorList>
    </citation>
    <scope>NUCLEOTIDE SEQUENCE [LARGE SCALE GENOMIC DNA]</scope>
    <source>
        <strain evidence="2">DAOM197198w</strain>
    </source>
</reference>
<organism evidence="1 2">
    <name type="scientific">Rhizophagus irregularis (strain DAOM 197198w)</name>
    <name type="common">Glomus intraradices</name>
    <dbReference type="NCBI Taxonomy" id="1432141"/>
    <lineage>
        <taxon>Eukaryota</taxon>
        <taxon>Fungi</taxon>
        <taxon>Fungi incertae sedis</taxon>
        <taxon>Mucoromycota</taxon>
        <taxon>Glomeromycotina</taxon>
        <taxon>Glomeromycetes</taxon>
        <taxon>Glomerales</taxon>
        <taxon>Glomeraceae</taxon>
        <taxon>Rhizophagus</taxon>
    </lineage>
</organism>
<protein>
    <submittedName>
        <fullName evidence="1">Uncharacterized protein</fullName>
    </submittedName>
</protein>
<keyword evidence="2" id="KW-1185">Reference proteome</keyword>
<dbReference type="EMBL" id="JEMT01016361">
    <property type="protein sequence ID" value="EXX70861.1"/>
    <property type="molecule type" value="Genomic_DNA"/>
</dbReference>
<evidence type="ECO:0000313" key="1">
    <source>
        <dbReference type="EMBL" id="EXX70861.1"/>
    </source>
</evidence>
<dbReference type="STRING" id="1432141.A0A015LE72"/>
<sequence>MVFQETPLIAYNHDFTKLSLTPSVIFFYNIFQSIENSFYSEKVFVLFKDKVFQPSSAIRYTTEFYNTILTHHFNNIPPILCLYTDDSSDHRTIFGSVQISLICLFLHENFDILIAMRLQGVALVRDTMSSELETAFAKLNTLDKIHAAAKTNETL</sequence>
<gene>
    <name evidence="1" type="ORF">RirG_083710</name>
</gene>
<comment type="caution">
    <text evidence="1">The sequence shown here is derived from an EMBL/GenBank/DDBJ whole genome shotgun (WGS) entry which is preliminary data.</text>
</comment>
<accession>A0A015LE72</accession>
<dbReference type="Proteomes" id="UP000022910">
    <property type="component" value="Unassembled WGS sequence"/>
</dbReference>
<dbReference type="HOGENOM" id="CLU_1696442_0_0_1"/>
<evidence type="ECO:0000313" key="2">
    <source>
        <dbReference type="Proteomes" id="UP000022910"/>
    </source>
</evidence>
<proteinExistence type="predicted"/>
<name>A0A015LE72_RHIIW</name>
<dbReference type="AlphaFoldDB" id="A0A015LE72"/>